<evidence type="ECO:0000313" key="2">
    <source>
        <dbReference type="Proteomes" id="UP000553209"/>
    </source>
</evidence>
<gene>
    <name evidence="1" type="ORF">HGB44_14930</name>
</gene>
<organism evidence="1 2">
    <name type="scientific">Nocardiopsis alborubida</name>
    <dbReference type="NCBI Taxonomy" id="146802"/>
    <lineage>
        <taxon>Bacteria</taxon>
        <taxon>Bacillati</taxon>
        <taxon>Actinomycetota</taxon>
        <taxon>Actinomycetes</taxon>
        <taxon>Streptosporangiales</taxon>
        <taxon>Nocardiopsidaceae</taxon>
        <taxon>Nocardiopsis</taxon>
    </lineage>
</organism>
<dbReference type="EMBL" id="JAAXPG010000013">
    <property type="protein sequence ID" value="NKY98944.1"/>
    <property type="molecule type" value="Genomic_DNA"/>
</dbReference>
<proteinExistence type="predicted"/>
<protein>
    <submittedName>
        <fullName evidence="1">Uncharacterized protein</fullName>
    </submittedName>
</protein>
<dbReference type="Proteomes" id="UP000553209">
    <property type="component" value="Unassembled WGS sequence"/>
</dbReference>
<keyword evidence="2" id="KW-1185">Reference proteome</keyword>
<evidence type="ECO:0000313" key="1">
    <source>
        <dbReference type="EMBL" id="NKY98944.1"/>
    </source>
</evidence>
<reference evidence="1 2" key="1">
    <citation type="submission" date="2020-04" db="EMBL/GenBank/DDBJ databases">
        <title>MicrobeNet Type strains.</title>
        <authorList>
            <person name="Nicholson A.C."/>
        </authorList>
    </citation>
    <scope>NUCLEOTIDE SEQUENCE [LARGE SCALE GENOMIC DNA]</scope>
    <source>
        <strain evidence="1 2">ATCC 23612</strain>
    </source>
</reference>
<sequence>MPYQFEEDVPKVDILFDIAVPETWTQYDLSGDALARLRAQAVEMHGNRPEELDALNDMFGDIAQVTSDVVGAGLLAAAGVFEEYDDGFFMATVCVFAFPAGKGQHAMDPIRMIEHVYPDTATAREGTWLRKDVVDLPESGAGTCGRVLGIADHDLEDAVVRSVVMHTAFELPGLDRRVMVSCTSPNSQQVEEVLDLFDAVTGSARFRLREVEQTT</sequence>
<dbReference type="AlphaFoldDB" id="A0A7X6ME80"/>
<name>A0A7X6ME80_9ACTN</name>
<accession>A0A7X6ME80</accession>
<dbReference type="RefSeq" id="WP_017563318.1">
    <property type="nucleotide sequence ID" value="NZ_JAAXPG010000013.1"/>
</dbReference>
<comment type="caution">
    <text evidence="1">The sequence shown here is derived from an EMBL/GenBank/DDBJ whole genome shotgun (WGS) entry which is preliminary data.</text>
</comment>